<dbReference type="InterPro" id="IPR004506">
    <property type="entry name" value="MnmA-like"/>
</dbReference>
<evidence type="ECO:0000256" key="7">
    <source>
        <dbReference type="ARBA" id="ARBA00023157"/>
    </source>
</evidence>
<evidence type="ECO:0000256" key="4">
    <source>
        <dbReference type="ARBA" id="ARBA00022741"/>
    </source>
</evidence>
<keyword evidence="2 9" id="KW-0808">Transferase</keyword>
<dbReference type="Pfam" id="PF20259">
    <property type="entry name" value="tRNA_Me_trans_M"/>
    <property type="match status" value="1"/>
</dbReference>
<dbReference type="FunFam" id="2.30.30.280:FF:000001">
    <property type="entry name" value="tRNA-specific 2-thiouridylase MnmA"/>
    <property type="match status" value="1"/>
</dbReference>
<keyword evidence="5 9" id="KW-0067">ATP-binding</keyword>
<dbReference type="PANTHER" id="PTHR11933">
    <property type="entry name" value="TRNA 5-METHYLAMINOMETHYL-2-THIOURIDYLATE -METHYLTRANSFERASE"/>
    <property type="match status" value="1"/>
</dbReference>
<feature type="domain" description="tRNA-specific 2-thiouridylase MnmA-like C-terminal" evidence="10">
    <location>
        <begin position="291"/>
        <end position="376"/>
    </location>
</feature>
<dbReference type="GO" id="GO:0103016">
    <property type="term" value="F:tRNA-uridine 2-sulfurtransferase activity"/>
    <property type="evidence" value="ECO:0007669"/>
    <property type="project" value="UniProtKB-EC"/>
</dbReference>
<keyword evidence="6 9" id="KW-0694">RNA-binding</keyword>
<dbReference type="AlphaFoldDB" id="A0A1G2FAR3"/>
<feature type="site" description="Interaction with tRNA" evidence="9">
    <location>
        <position position="121"/>
    </location>
</feature>
<dbReference type="Gene3D" id="2.40.30.10">
    <property type="entry name" value="Translation factors"/>
    <property type="match status" value="1"/>
</dbReference>
<evidence type="ECO:0000259" key="11">
    <source>
        <dbReference type="Pfam" id="PF20259"/>
    </source>
</evidence>
<evidence type="ECO:0000256" key="6">
    <source>
        <dbReference type="ARBA" id="ARBA00022884"/>
    </source>
</evidence>
<feature type="region of interest" description="Interaction with tRNA" evidence="9">
    <location>
        <begin position="159"/>
        <end position="161"/>
    </location>
</feature>
<dbReference type="EMBL" id="MHMW01000003">
    <property type="protein sequence ID" value="OGZ34651.1"/>
    <property type="molecule type" value="Genomic_DNA"/>
</dbReference>
<dbReference type="SUPFAM" id="SSF52402">
    <property type="entry name" value="Adenine nucleotide alpha hydrolases-like"/>
    <property type="match status" value="1"/>
</dbReference>
<dbReference type="Gene3D" id="3.40.50.620">
    <property type="entry name" value="HUPs"/>
    <property type="match status" value="1"/>
</dbReference>
<evidence type="ECO:0000256" key="1">
    <source>
        <dbReference type="ARBA" id="ARBA00022555"/>
    </source>
</evidence>
<comment type="caution">
    <text evidence="12">The sequence shown here is derived from an EMBL/GenBank/DDBJ whole genome shotgun (WGS) entry which is preliminary data.</text>
</comment>
<evidence type="ECO:0000259" key="10">
    <source>
        <dbReference type="Pfam" id="PF20258"/>
    </source>
</evidence>
<name>A0A1G2FAR3_9BACT</name>
<dbReference type="InterPro" id="IPR014729">
    <property type="entry name" value="Rossmann-like_a/b/a_fold"/>
</dbReference>
<comment type="subcellular location">
    <subcellularLocation>
        <location evidence="9">Cytoplasm</location>
    </subcellularLocation>
</comment>
<feature type="active site" description="Cysteine persulfide intermediate" evidence="9">
    <location>
        <position position="208"/>
    </location>
</feature>
<dbReference type="Gene3D" id="2.30.30.280">
    <property type="entry name" value="Adenine nucleotide alpha hydrolases-like domains"/>
    <property type="match status" value="1"/>
</dbReference>
<keyword evidence="1 9" id="KW-0820">tRNA-binding</keyword>
<feature type="region of interest" description="Interaction with tRNA" evidence="9">
    <location>
        <begin position="317"/>
        <end position="318"/>
    </location>
</feature>
<feature type="active site" description="Nucleophile" evidence="9">
    <location>
        <position position="96"/>
    </location>
</feature>
<accession>A0A1G2FAR3</accession>
<protein>
    <recommendedName>
        <fullName evidence="9">tRNA-specific 2-thiouridylase MnmA</fullName>
        <ecNumber evidence="9">2.8.1.13</ecNumber>
    </recommendedName>
</protein>
<evidence type="ECO:0000256" key="9">
    <source>
        <dbReference type="HAMAP-Rule" id="MF_00144"/>
    </source>
</evidence>
<evidence type="ECO:0000313" key="12">
    <source>
        <dbReference type="EMBL" id="OGZ34651.1"/>
    </source>
</evidence>
<dbReference type="Proteomes" id="UP000179099">
    <property type="component" value="Unassembled WGS sequence"/>
</dbReference>
<feature type="binding site" evidence="9">
    <location>
        <position position="120"/>
    </location>
    <ligand>
        <name>ATP</name>
        <dbReference type="ChEBI" id="CHEBI:30616"/>
    </ligand>
</feature>
<keyword evidence="9" id="KW-0963">Cytoplasm</keyword>
<dbReference type="STRING" id="1801992.A2Y98_00085"/>
<dbReference type="InterPro" id="IPR023382">
    <property type="entry name" value="MnmA-like_central_sf"/>
</dbReference>
<dbReference type="GO" id="GO:0000049">
    <property type="term" value="F:tRNA binding"/>
    <property type="evidence" value="ECO:0007669"/>
    <property type="project" value="UniProtKB-KW"/>
</dbReference>
<evidence type="ECO:0000313" key="13">
    <source>
        <dbReference type="Proteomes" id="UP000179099"/>
    </source>
</evidence>
<dbReference type="NCBIfam" id="NF001138">
    <property type="entry name" value="PRK00143.1"/>
    <property type="match status" value="1"/>
</dbReference>
<dbReference type="HAMAP" id="MF_00144">
    <property type="entry name" value="tRNA_thiouridyl_MnmA"/>
    <property type="match status" value="1"/>
</dbReference>
<dbReference type="CDD" id="cd01998">
    <property type="entry name" value="MnmA_TRMU-like"/>
    <property type="match status" value="1"/>
</dbReference>
<dbReference type="NCBIfam" id="TIGR00420">
    <property type="entry name" value="trmU"/>
    <property type="match status" value="1"/>
</dbReference>
<comment type="similarity">
    <text evidence="9">Belongs to the MnmA/TRMU family.</text>
</comment>
<gene>
    <name evidence="9" type="primary">mnmA</name>
    <name evidence="12" type="ORF">A2Y98_00085</name>
</gene>
<dbReference type="GO" id="GO:0005737">
    <property type="term" value="C:cytoplasm"/>
    <property type="evidence" value="ECO:0007669"/>
    <property type="project" value="UniProtKB-SubCell"/>
</dbReference>
<evidence type="ECO:0000256" key="5">
    <source>
        <dbReference type="ARBA" id="ARBA00022840"/>
    </source>
</evidence>
<evidence type="ECO:0000256" key="8">
    <source>
        <dbReference type="ARBA" id="ARBA00051542"/>
    </source>
</evidence>
<dbReference type="GO" id="GO:0005524">
    <property type="term" value="F:ATP binding"/>
    <property type="evidence" value="ECO:0007669"/>
    <property type="project" value="UniProtKB-KW"/>
</dbReference>
<reference evidence="12 13" key="1">
    <citation type="journal article" date="2016" name="Nat. Commun.">
        <title>Thousands of microbial genomes shed light on interconnected biogeochemical processes in an aquifer system.</title>
        <authorList>
            <person name="Anantharaman K."/>
            <person name="Brown C.T."/>
            <person name="Hug L.A."/>
            <person name="Sharon I."/>
            <person name="Castelle C.J."/>
            <person name="Probst A.J."/>
            <person name="Thomas B.C."/>
            <person name="Singh A."/>
            <person name="Wilkins M.J."/>
            <person name="Karaoz U."/>
            <person name="Brodie E.L."/>
            <person name="Williams K.H."/>
            <person name="Hubbard S.S."/>
            <person name="Banfield J.F."/>
        </authorList>
    </citation>
    <scope>NUCLEOTIDE SEQUENCE [LARGE SCALE GENOMIC DNA]</scope>
</reference>
<keyword evidence="7" id="KW-1015">Disulfide bond</keyword>
<keyword evidence="3 9" id="KW-0819">tRNA processing</keyword>
<feature type="binding site" evidence="9">
    <location>
        <position position="26"/>
    </location>
    <ligand>
        <name>ATP</name>
        <dbReference type="ChEBI" id="CHEBI:30616"/>
    </ligand>
</feature>
<comment type="function">
    <text evidence="9">Catalyzes the 2-thiolation of uridine at the wobble position (U34) of tRNA, leading to the formation of s(2)U34.</text>
</comment>
<feature type="domain" description="tRNA-specific 2-thiouridylase MnmA-like central" evidence="11">
    <location>
        <begin position="216"/>
        <end position="282"/>
    </location>
</feature>
<evidence type="ECO:0000256" key="3">
    <source>
        <dbReference type="ARBA" id="ARBA00022694"/>
    </source>
</evidence>
<dbReference type="Pfam" id="PF20258">
    <property type="entry name" value="tRNA_Me_trans_C"/>
    <property type="match status" value="1"/>
</dbReference>
<dbReference type="InterPro" id="IPR046885">
    <property type="entry name" value="MnmA-like_C"/>
</dbReference>
<dbReference type="GO" id="GO:0002143">
    <property type="term" value="P:tRNA wobble position uridine thiolation"/>
    <property type="evidence" value="ECO:0007669"/>
    <property type="project" value="TreeGrafter"/>
</dbReference>
<keyword evidence="4 9" id="KW-0547">Nucleotide-binding</keyword>
<comment type="caution">
    <text evidence="9">Lacks conserved residue(s) required for the propagation of feature annotation.</text>
</comment>
<comment type="catalytic activity">
    <reaction evidence="8 9">
        <text>S-sulfanyl-L-cysteinyl-[protein] + uridine(34) in tRNA + AH2 + ATP = 2-thiouridine(34) in tRNA + L-cysteinyl-[protein] + A + AMP + diphosphate + H(+)</text>
        <dbReference type="Rhea" id="RHEA:47032"/>
        <dbReference type="Rhea" id="RHEA-COMP:10131"/>
        <dbReference type="Rhea" id="RHEA-COMP:11726"/>
        <dbReference type="Rhea" id="RHEA-COMP:11727"/>
        <dbReference type="Rhea" id="RHEA-COMP:11728"/>
        <dbReference type="ChEBI" id="CHEBI:13193"/>
        <dbReference type="ChEBI" id="CHEBI:15378"/>
        <dbReference type="ChEBI" id="CHEBI:17499"/>
        <dbReference type="ChEBI" id="CHEBI:29950"/>
        <dbReference type="ChEBI" id="CHEBI:30616"/>
        <dbReference type="ChEBI" id="CHEBI:33019"/>
        <dbReference type="ChEBI" id="CHEBI:61963"/>
        <dbReference type="ChEBI" id="CHEBI:65315"/>
        <dbReference type="ChEBI" id="CHEBI:87170"/>
        <dbReference type="ChEBI" id="CHEBI:456215"/>
        <dbReference type="EC" id="2.8.1.13"/>
    </reaction>
</comment>
<proteinExistence type="inferred from homology"/>
<evidence type="ECO:0000256" key="2">
    <source>
        <dbReference type="ARBA" id="ARBA00022679"/>
    </source>
</evidence>
<dbReference type="Pfam" id="PF03054">
    <property type="entry name" value="tRNA_Me_trans"/>
    <property type="match status" value="1"/>
</dbReference>
<dbReference type="InterPro" id="IPR046884">
    <property type="entry name" value="MnmA-like_central"/>
</dbReference>
<organism evidence="12 13">
    <name type="scientific">Candidatus Portnoybacteria bacterium RBG_19FT_COMBO_36_7</name>
    <dbReference type="NCBI Taxonomy" id="1801992"/>
    <lineage>
        <taxon>Bacteria</taxon>
        <taxon>Candidatus Portnoyibacteriota</taxon>
    </lineage>
</organism>
<feature type="site" description="Interaction with tRNA" evidence="9">
    <location>
        <position position="359"/>
    </location>
</feature>
<dbReference type="PANTHER" id="PTHR11933:SF5">
    <property type="entry name" value="MITOCHONDRIAL TRNA-SPECIFIC 2-THIOURIDYLASE 1"/>
    <property type="match status" value="1"/>
</dbReference>
<dbReference type="EC" id="2.8.1.13" evidence="9"/>
<sequence length="377" mass="42662">MSGGVDSSVAAALLKKQGYDVVGVFMRFWGETDAGADSNRNTCCSEGAEEAARAVAAKLEIPFYVLNFQKEFRTAVVDHFLAEMARGRTPNPCIVCNKRIKFGMLFQKALGMGADYIATGHYARLLLEIRNSKSKIRNKSQIKNHKFQTKLFRAKDENKDQSYFLYSLKQQQLANVLFPLGNYKKEQVYQIAKKWRLPFRKEESFDLCFAGKDISGFISRYLEMKKGKIMNLTGRVLGEHSGLAHYTIGQRKNLSLTGLPAPWRGPWWVIKKDNKKNILYVSNNEKDLYSTEVVVKDISWISVQGPKLPIIVLAKIRYKSEAIKSQITNRKLSAWPKRQRGEQILVKFSKPQRAATPGQSVVFYSKKGEVLGGGVIS</sequence>